<evidence type="ECO:0008006" key="4">
    <source>
        <dbReference type="Google" id="ProtNLM"/>
    </source>
</evidence>
<dbReference type="EMBL" id="AB370337">
    <property type="protein sequence ID" value="BAH56418.1"/>
    <property type="molecule type" value="Genomic_DNA"/>
</dbReference>
<name>C0SQN6_LEVBR</name>
<protein>
    <recommendedName>
        <fullName evidence="4">Apea-like HEPN domain-containing protein</fullName>
    </recommendedName>
</protein>
<gene>
    <name evidence="2" type="ORF">UCCLBBS449_pA0032</name>
</gene>
<keyword evidence="1" id="KW-0614">Plasmid</keyword>
<sequence length="327" mass="36903">MAILKRTIVFEDTLVNGTATLNLSSGETKSIVFKNKSIEFFLNFNVDKAAFDAKRGFKDNPEISKKISDKLLQIDAKIINYLVGFFNLVNLDSNEITKKLQIKFNDDTWTDCPLSLKILLQDRAMRLSLSNEDNLKLLGSCIIHNKNIPLSLLILQHSKSITDLRLRYVSLAMAAEIGVKEAFSSRSTELGLLIENLPSPSIVKLTSDKVFKPIFGWKIPKELRAALRKGMECRNKLIHTKGDSINLDLEKVINYQEKVQLLIALLYKNTMAHNETTDLFYENLMDFVSITPGKAANQGKINLTEAQEEAISKKQKDVVLKLIVSEL</sequence>
<geneLocation type="plasmid" evidence="1">
    <name>pLB925A04</name>
</geneLocation>
<organism evidence="1">
    <name type="scientific">Levilactobacillus brevis</name>
    <name type="common">Lactobacillus brevis</name>
    <dbReference type="NCBI Taxonomy" id="1580"/>
    <lineage>
        <taxon>Bacteria</taxon>
        <taxon>Bacillati</taxon>
        <taxon>Bacillota</taxon>
        <taxon>Bacilli</taxon>
        <taxon>Lactobacillales</taxon>
        <taxon>Lactobacillaceae</taxon>
        <taxon>Levilactobacillus</taxon>
    </lineage>
</organism>
<geneLocation type="plasmid" evidence="2">
    <name>pUCCLBBS449_A</name>
</geneLocation>
<dbReference type="AlphaFoldDB" id="C0SQN6"/>
<dbReference type="Proteomes" id="UP000307074">
    <property type="component" value="Plasmid pUCCLBBS449_A"/>
</dbReference>
<dbReference type="RefSeq" id="WP_012695399.1">
    <property type="nucleotide sequence ID" value="NC_012551.1"/>
</dbReference>
<dbReference type="EMBL" id="CP031199">
    <property type="protein sequence ID" value="QCZ54438.1"/>
    <property type="molecule type" value="Genomic_DNA"/>
</dbReference>
<evidence type="ECO:0000313" key="3">
    <source>
        <dbReference type="Proteomes" id="UP000307074"/>
    </source>
</evidence>
<evidence type="ECO:0000313" key="2">
    <source>
        <dbReference type="EMBL" id="QCZ54438.1"/>
    </source>
</evidence>
<geneLocation type="plasmid" evidence="3">
    <name>pucclbbs449_a</name>
</geneLocation>
<accession>C0SQN6</accession>
<proteinExistence type="predicted"/>
<evidence type="ECO:0000313" key="1">
    <source>
        <dbReference type="EMBL" id="BAH56418.1"/>
    </source>
</evidence>
<reference evidence="2 3" key="2">
    <citation type="submission" date="2018-07" db="EMBL/GenBank/DDBJ databases">
        <authorList>
            <person name="Feyereisen M."/>
        </authorList>
    </citation>
    <scope>NUCLEOTIDE SEQUENCE [LARGE SCALE GENOMIC DNA]</scope>
    <source>
        <strain evidence="2 3">UCCLBBS449</strain>
        <plasmid evidence="3">pucclbbs449_a</plasmid>
        <plasmid evidence="2">pUCCLBBS449_A</plasmid>
    </source>
</reference>
<reference evidence="1" key="1">
    <citation type="journal article" date="2009" name="Microbiology">
        <title>Characterization of four plasmids harboured in a Lactobacillus brevis strain encoding a novel bacteriocin, brevicin 925A, and construction of a shuttle vector for lactic acid bacteria and Escherichia coli.</title>
        <authorList>
            <person name="Wada T."/>
            <person name="Noda M."/>
            <person name="Kashiwabara F."/>
            <person name="Jeon H.J."/>
            <person name="Shirakawa A."/>
            <person name="Yabu H."/>
            <person name="Matoba Y."/>
            <person name="Kumagai T."/>
            <person name="Sugiyama M."/>
        </authorList>
    </citation>
    <scope>NUCLEOTIDE SEQUENCE</scope>
    <source>
        <strain evidence="1">925A</strain>
        <plasmid evidence="1">pLB925A04</plasmid>
    </source>
</reference>